<dbReference type="OrthoDB" id="1649072at2759"/>
<name>A0A9D5BPR8_PEA</name>
<dbReference type="AlphaFoldDB" id="A0A9D5BPR8"/>
<gene>
    <name evidence="1" type="ORF">KIW84_015238</name>
</gene>
<sequence length="622" mass="68019">MNQNEINQLSSLTTSRLSALAKPFTLNRSSSLSPKPSINSFNHCDNDDHDDDPFSSLLDSFRKSNLGSKGHSVSLNGTVKTTTLPDEGAASRGISLFEGNPFLELPKNGDFDVLNWTQFEVGDVSMLQKVKPAVDGLNHHLTASDDIFEKSTGIIAGKDILSNSKGSKQSADESSSFLKAQNKVAPLKISRDISSAKSAPQNQFSNILGDSDADVDSPCWKGKVFSLIPSQISQSVQFHHVEKATEKHNTLNPRAPQFFPGIRYVTDDFLPLNSGVPVTTNLLSGEDILMKTVTAESLVELNKEELRYSTNINGIEKAFNMVNNPGSSSMDPMLNSHSTMTRPFSKKDFTTSKGKHVTIGDVDDSVKGGENPRASRSTMSEVFPTKGHSSVSHTSSSQGNVYTDLLKTFEGLSKSLIESPKPDVKIMVGAMHVLSELLAQTCVDGVNSYSEHDLSMTTIPQIINNLNGFHAKVGGERISISTLDSTPANSPFRLDSSLKLTKGLEMANVETLTVPHQLYLQNDYVGRNTVPNVIGQSELSSFASSSGGGTKKSNEVGQLQVIRRSLGKNLDFDKQMPPEASLFWNLWLDSEAERCYRKFKTYHWLMEAGVDVNCKNVAELWR</sequence>
<dbReference type="Gramene" id="Psat01G0523800-T1">
    <property type="protein sequence ID" value="KAI5447703.1"/>
    <property type="gene ID" value="KIW84_015238"/>
</dbReference>
<evidence type="ECO:0000313" key="1">
    <source>
        <dbReference type="EMBL" id="KAI5447703.1"/>
    </source>
</evidence>
<accession>A0A9D5BPR8</accession>
<dbReference type="EMBL" id="JAMSHJ010000001">
    <property type="protein sequence ID" value="KAI5447703.1"/>
    <property type="molecule type" value="Genomic_DNA"/>
</dbReference>
<reference evidence="1 2" key="1">
    <citation type="journal article" date="2022" name="Nat. Genet.">
        <title>Improved pea reference genome and pan-genome highlight genomic features and evolutionary characteristics.</title>
        <authorList>
            <person name="Yang T."/>
            <person name="Liu R."/>
            <person name="Luo Y."/>
            <person name="Hu S."/>
            <person name="Wang D."/>
            <person name="Wang C."/>
            <person name="Pandey M.K."/>
            <person name="Ge S."/>
            <person name="Xu Q."/>
            <person name="Li N."/>
            <person name="Li G."/>
            <person name="Huang Y."/>
            <person name="Saxena R.K."/>
            <person name="Ji Y."/>
            <person name="Li M."/>
            <person name="Yan X."/>
            <person name="He Y."/>
            <person name="Liu Y."/>
            <person name="Wang X."/>
            <person name="Xiang C."/>
            <person name="Varshney R.K."/>
            <person name="Ding H."/>
            <person name="Gao S."/>
            <person name="Zong X."/>
        </authorList>
    </citation>
    <scope>NUCLEOTIDE SEQUENCE [LARGE SCALE GENOMIC DNA]</scope>
    <source>
        <strain evidence="1 2">cv. Zhongwan 6</strain>
    </source>
</reference>
<organism evidence="1 2">
    <name type="scientific">Pisum sativum</name>
    <name type="common">Garden pea</name>
    <name type="synonym">Lathyrus oleraceus</name>
    <dbReference type="NCBI Taxonomy" id="3888"/>
    <lineage>
        <taxon>Eukaryota</taxon>
        <taxon>Viridiplantae</taxon>
        <taxon>Streptophyta</taxon>
        <taxon>Embryophyta</taxon>
        <taxon>Tracheophyta</taxon>
        <taxon>Spermatophyta</taxon>
        <taxon>Magnoliopsida</taxon>
        <taxon>eudicotyledons</taxon>
        <taxon>Gunneridae</taxon>
        <taxon>Pentapetalae</taxon>
        <taxon>rosids</taxon>
        <taxon>fabids</taxon>
        <taxon>Fabales</taxon>
        <taxon>Fabaceae</taxon>
        <taxon>Papilionoideae</taxon>
        <taxon>50 kb inversion clade</taxon>
        <taxon>NPAAA clade</taxon>
        <taxon>Hologalegina</taxon>
        <taxon>IRL clade</taxon>
        <taxon>Fabeae</taxon>
        <taxon>Lathyrus</taxon>
    </lineage>
</organism>
<comment type="caution">
    <text evidence="1">The sequence shown here is derived from an EMBL/GenBank/DDBJ whole genome shotgun (WGS) entry which is preliminary data.</text>
</comment>
<dbReference type="Proteomes" id="UP001058974">
    <property type="component" value="Chromosome 1"/>
</dbReference>
<dbReference type="PANTHER" id="PTHR34361:SF6">
    <property type="entry name" value="POX DOMAIN-CONTAINING PROTEIN"/>
    <property type="match status" value="1"/>
</dbReference>
<evidence type="ECO:0000313" key="2">
    <source>
        <dbReference type="Proteomes" id="UP001058974"/>
    </source>
</evidence>
<proteinExistence type="predicted"/>
<keyword evidence="2" id="KW-1185">Reference proteome</keyword>
<protein>
    <submittedName>
        <fullName evidence="1">Uncharacterized protein</fullName>
    </submittedName>
</protein>
<dbReference type="PANTHER" id="PTHR34361">
    <property type="entry name" value="OS08G0157800 PROTEIN"/>
    <property type="match status" value="1"/>
</dbReference>